<feature type="region of interest" description="Disordered" evidence="1">
    <location>
        <begin position="23"/>
        <end position="116"/>
    </location>
</feature>
<sequence>MKKRLFALSAALTLTTALSGTTFAGDPSQWGAASASRKVNEYEGQHRASGVPTTAGKDPEVPVSPNLAKKGSFDITERQGSDQLSIAAGGTSKGGEVPVTPGIATGGGQGKVSVQD</sequence>
<accession>A0A6J4H8G3</accession>
<proteinExistence type="predicted"/>
<protein>
    <submittedName>
        <fullName evidence="3">Uncharacterized protein</fullName>
    </submittedName>
</protein>
<evidence type="ECO:0000313" key="3">
    <source>
        <dbReference type="EMBL" id="CAA9216713.1"/>
    </source>
</evidence>
<feature type="compositionally biased region" description="Basic and acidic residues" evidence="1">
    <location>
        <begin position="71"/>
        <end position="80"/>
    </location>
</feature>
<gene>
    <name evidence="3" type="ORF">AVDCRST_MAG77-255</name>
</gene>
<feature type="signal peptide" evidence="2">
    <location>
        <begin position="1"/>
        <end position="24"/>
    </location>
</feature>
<dbReference type="EMBL" id="CADCTC010000016">
    <property type="protein sequence ID" value="CAA9216713.1"/>
    <property type="molecule type" value="Genomic_DNA"/>
</dbReference>
<reference evidence="3" key="1">
    <citation type="submission" date="2020-02" db="EMBL/GenBank/DDBJ databases">
        <authorList>
            <person name="Meier V. D."/>
        </authorList>
    </citation>
    <scope>NUCLEOTIDE SEQUENCE</scope>
    <source>
        <strain evidence="3">AVDCRST_MAG77</strain>
    </source>
</reference>
<organism evidence="3">
    <name type="scientific">uncultured Chloroflexota bacterium</name>
    <dbReference type="NCBI Taxonomy" id="166587"/>
    <lineage>
        <taxon>Bacteria</taxon>
        <taxon>Bacillati</taxon>
        <taxon>Chloroflexota</taxon>
        <taxon>environmental samples</taxon>
    </lineage>
</organism>
<name>A0A6J4H8G3_9CHLR</name>
<evidence type="ECO:0000256" key="2">
    <source>
        <dbReference type="SAM" id="SignalP"/>
    </source>
</evidence>
<feature type="chain" id="PRO_5026722773" evidence="2">
    <location>
        <begin position="25"/>
        <end position="116"/>
    </location>
</feature>
<dbReference type="AlphaFoldDB" id="A0A6J4H8G3"/>
<evidence type="ECO:0000256" key="1">
    <source>
        <dbReference type="SAM" id="MobiDB-lite"/>
    </source>
</evidence>
<keyword evidence="2" id="KW-0732">Signal</keyword>